<dbReference type="EMBL" id="LJJC01000004">
    <property type="protein sequence ID" value="KQL55332.1"/>
    <property type="molecule type" value="Genomic_DNA"/>
</dbReference>
<dbReference type="PATRIC" id="fig|157838.3.peg.701"/>
<evidence type="ECO:0000313" key="11">
    <source>
        <dbReference type="EMBL" id="KQL55332.1"/>
    </source>
</evidence>
<keyword evidence="12" id="KW-1185">Reference proteome</keyword>
<protein>
    <recommendedName>
        <fullName evidence="4">prolyl aminopeptidase</fullName>
        <ecNumber evidence="4">3.4.11.5</ecNumber>
    </recommendedName>
    <alternativeName>
        <fullName evidence="9">Prolyl aminopeptidase</fullName>
    </alternativeName>
</protein>
<evidence type="ECO:0000256" key="9">
    <source>
        <dbReference type="ARBA" id="ARBA00029605"/>
    </source>
</evidence>
<evidence type="ECO:0000256" key="3">
    <source>
        <dbReference type="ARBA" id="ARBA00010088"/>
    </source>
</evidence>
<accession>A0A0Q3X0G9</accession>
<evidence type="ECO:0000256" key="1">
    <source>
        <dbReference type="ARBA" id="ARBA00001585"/>
    </source>
</evidence>
<keyword evidence="6" id="KW-0963">Cytoplasm</keyword>
<dbReference type="Pfam" id="PF00561">
    <property type="entry name" value="Abhydrolase_1"/>
    <property type="match status" value="1"/>
</dbReference>
<dbReference type="GO" id="GO:0006508">
    <property type="term" value="P:proteolysis"/>
    <property type="evidence" value="ECO:0007669"/>
    <property type="project" value="UniProtKB-KW"/>
</dbReference>
<comment type="caution">
    <text evidence="11">The sequence shown here is derived from an EMBL/GenBank/DDBJ whole genome shotgun (WGS) entry which is preliminary data.</text>
</comment>
<dbReference type="InterPro" id="IPR005944">
    <property type="entry name" value="Pro_iminopeptidase"/>
</dbReference>
<dbReference type="PANTHER" id="PTHR43722:SF1">
    <property type="entry name" value="PROLINE IMINOPEPTIDASE"/>
    <property type="match status" value="1"/>
</dbReference>
<proteinExistence type="inferred from homology"/>
<dbReference type="SUPFAM" id="SSF53474">
    <property type="entry name" value="alpha/beta-Hydrolases"/>
    <property type="match status" value="1"/>
</dbReference>
<gene>
    <name evidence="11" type="ORF">AN964_03160</name>
</gene>
<evidence type="ECO:0000256" key="4">
    <source>
        <dbReference type="ARBA" id="ARBA00012568"/>
    </source>
</evidence>
<dbReference type="Proteomes" id="UP000051888">
    <property type="component" value="Unassembled WGS sequence"/>
</dbReference>
<comment type="similarity">
    <text evidence="3">Belongs to the peptidase S33 family.</text>
</comment>
<evidence type="ECO:0000313" key="12">
    <source>
        <dbReference type="Proteomes" id="UP000051888"/>
    </source>
</evidence>
<keyword evidence="5" id="KW-0031">Aminopeptidase</keyword>
<dbReference type="InterPro" id="IPR029058">
    <property type="entry name" value="AB_hydrolase_fold"/>
</dbReference>
<evidence type="ECO:0000256" key="6">
    <source>
        <dbReference type="ARBA" id="ARBA00022490"/>
    </source>
</evidence>
<dbReference type="AlphaFoldDB" id="A0A0Q3X0G9"/>
<reference evidence="11 12" key="1">
    <citation type="submission" date="2015-09" db="EMBL/GenBank/DDBJ databases">
        <title>Genome sequencing project for genomic taxonomy and phylogenomics of Bacillus-like bacteria.</title>
        <authorList>
            <person name="Liu B."/>
            <person name="Wang J."/>
            <person name="Zhu Y."/>
            <person name="Liu G."/>
            <person name="Chen Q."/>
            <person name="Chen Z."/>
            <person name="Lan J."/>
            <person name="Che J."/>
            <person name="Ge C."/>
            <person name="Shi H."/>
            <person name="Pan Z."/>
            <person name="Liu X."/>
        </authorList>
    </citation>
    <scope>NUCLEOTIDE SEQUENCE [LARGE SCALE GENOMIC DNA]</scope>
    <source>
        <strain evidence="11 12">LMG 18435</strain>
    </source>
</reference>
<feature type="domain" description="AB hydrolase-1" evidence="10">
    <location>
        <begin position="21"/>
        <end position="281"/>
    </location>
</feature>
<keyword evidence="7" id="KW-0645">Protease</keyword>
<dbReference type="InterPro" id="IPR000073">
    <property type="entry name" value="AB_hydrolase_1"/>
</dbReference>
<comment type="catalytic activity">
    <reaction evidence="1">
        <text>Release of N-terminal proline from a peptide.</text>
        <dbReference type="EC" id="3.4.11.5"/>
    </reaction>
</comment>
<dbReference type="InterPro" id="IPR002410">
    <property type="entry name" value="Peptidase_S33"/>
</dbReference>
<keyword evidence="8" id="KW-0378">Hydrolase</keyword>
<dbReference type="EC" id="3.4.11.5" evidence="4"/>
<evidence type="ECO:0000256" key="7">
    <source>
        <dbReference type="ARBA" id="ARBA00022670"/>
    </source>
</evidence>
<comment type="subcellular location">
    <subcellularLocation>
        <location evidence="2">Cytoplasm</location>
    </subcellularLocation>
</comment>
<dbReference type="GO" id="GO:0004177">
    <property type="term" value="F:aminopeptidase activity"/>
    <property type="evidence" value="ECO:0007669"/>
    <property type="project" value="UniProtKB-KW"/>
</dbReference>
<evidence type="ECO:0000259" key="10">
    <source>
        <dbReference type="Pfam" id="PF00561"/>
    </source>
</evidence>
<sequence length="295" mass="34136">MNVRGKQIYVETHGADHLPKLLYLHGGPGSGCCDFTYFQSSILSKSIQLITLDQRGIGRSEELAETDDLALDDLVDDCEEIRKQLGINSWSVLGHSFGAMLVVLYATKYSDSLDKLIFECPTFDLELSAKSLLKGAFHEYEKKQNRVMMERCLEYIHGNQSSKETWSMLMDLMNELGEDRENLYYKNTSPDVFNKIYREAYDSPNEMWEKQGLFQRKLYQDERLFESFLPLLEKIVHPALLIKGKYDWVASDDQVESFLKAVPYASFKQFENSGHFPHIEEKDEFAEAVSQFLNR</sequence>
<dbReference type="GO" id="GO:0005737">
    <property type="term" value="C:cytoplasm"/>
    <property type="evidence" value="ECO:0007669"/>
    <property type="project" value="UniProtKB-SubCell"/>
</dbReference>
<dbReference type="PANTHER" id="PTHR43722">
    <property type="entry name" value="PROLINE IMINOPEPTIDASE"/>
    <property type="match status" value="1"/>
</dbReference>
<evidence type="ECO:0000256" key="8">
    <source>
        <dbReference type="ARBA" id="ARBA00022801"/>
    </source>
</evidence>
<dbReference type="Gene3D" id="3.40.50.1820">
    <property type="entry name" value="alpha/beta hydrolase"/>
    <property type="match status" value="1"/>
</dbReference>
<evidence type="ECO:0000256" key="2">
    <source>
        <dbReference type="ARBA" id="ARBA00004496"/>
    </source>
</evidence>
<dbReference type="PRINTS" id="PR00793">
    <property type="entry name" value="PROAMNOPTASE"/>
</dbReference>
<dbReference type="STRING" id="157838.AN964_03160"/>
<organism evidence="11 12">
    <name type="scientific">Heyndrickxia shackletonii</name>
    <dbReference type="NCBI Taxonomy" id="157838"/>
    <lineage>
        <taxon>Bacteria</taxon>
        <taxon>Bacillati</taxon>
        <taxon>Bacillota</taxon>
        <taxon>Bacilli</taxon>
        <taxon>Bacillales</taxon>
        <taxon>Bacillaceae</taxon>
        <taxon>Heyndrickxia</taxon>
    </lineage>
</organism>
<evidence type="ECO:0000256" key="5">
    <source>
        <dbReference type="ARBA" id="ARBA00022438"/>
    </source>
</evidence>
<name>A0A0Q3X0G9_9BACI</name>